<evidence type="ECO:0000313" key="2">
    <source>
        <dbReference type="EMBL" id="KAK6538922.1"/>
    </source>
</evidence>
<sequence length="118" mass="12890">MTNSTFNPTSSGSQRFLLKLLKHIDTKTRRVDLEALAEEEGVTVSYVLKKLNGIKAALVESLDGEKTGEEQPSGSTDFMQKKISKRKGSTTASASKAKKSKLKQEIGDSVEEKDIQAD</sequence>
<comment type="caution">
    <text evidence="2">The sequence shown here is derived from an EMBL/GenBank/DDBJ whole genome shotgun (WGS) entry which is preliminary data.</text>
</comment>
<keyword evidence="3" id="KW-1185">Reference proteome</keyword>
<dbReference type="Proteomes" id="UP001365542">
    <property type="component" value="Unassembled WGS sequence"/>
</dbReference>
<reference evidence="2 3" key="1">
    <citation type="submission" date="2019-10" db="EMBL/GenBank/DDBJ databases">
        <authorList>
            <person name="Palmer J.M."/>
        </authorList>
    </citation>
    <scope>NUCLEOTIDE SEQUENCE [LARGE SCALE GENOMIC DNA]</scope>
    <source>
        <strain evidence="2 3">TWF694</strain>
    </source>
</reference>
<evidence type="ECO:0000313" key="3">
    <source>
        <dbReference type="Proteomes" id="UP001365542"/>
    </source>
</evidence>
<accession>A0AAV9XA16</accession>
<protein>
    <submittedName>
        <fullName evidence="2">Uncharacterized protein</fullName>
    </submittedName>
</protein>
<dbReference type="EMBL" id="JAVHJO010000007">
    <property type="protein sequence ID" value="KAK6538922.1"/>
    <property type="molecule type" value="Genomic_DNA"/>
</dbReference>
<evidence type="ECO:0000256" key="1">
    <source>
        <dbReference type="SAM" id="MobiDB-lite"/>
    </source>
</evidence>
<dbReference type="AlphaFoldDB" id="A0AAV9XA16"/>
<proteinExistence type="predicted"/>
<name>A0AAV9XA16_9PEZI</name>
<feature type="region of interest" description="Disordered" evidence="1">
    <location>
        <begin position="62"/>
        <end position="118"/>
    </location>
</feature>
<gene>
    <name evidence="2" type="ORF">TWF694_010476</name>
</gene>
<feature type="compositionally biased region" description="Basic and acidic residues" evidence="1">
    <location>
        <begin position="102"/>
        <end position="118"/>
    </location>
</feature>
<organism evidence="2 3">
    <name type="scientific">Orbilia ellipsospora</name>
    <dbReference type="NCBI Taxonomy" id="2528407"/>
    <lineage>
        <taxon>Eukaryota</taxon>
        <taxon>Fungi</taxon>
        <taxon>Dikarya</taxon>
        <taxon>Ascomycota</taxon>
        <taxon>Pezizomycotina</taxon>
        <taxon>Orbiliomycetes</taxon>
        <taxon>Orbiliales</taxon>
        <taxon>Orbiliaceae</taxon>
        <taxon>Orbilia</taxon>
    </lineage>
</organism>